<feature type="region of interest" description="Disordered" evidence="2">
    <location>
        <begin position="822"/>
        <end position="866"/>
    </location>
</feature>
<feature type="region of interest" description="Disordered" evidence="2">
    <location>
        <begin position="2121"/>
        <end position="2167"/>
    </location>
</feature>
<feature type="region of interest" description="Disordered" evidence="2">
    <location>
        <begin position="3387"/>
        <end position="3484"/>
    </location>
</feature>
<feature type="compositionally biased region" description="Basic residues" evidence="2">
    <location>
        <begin position="4085"/>
        <end position="4095"/>
    </location>
</feature>
<accession>A0A9R1U3V5</accession>
<feature type="compositionally biased region" description="Basic and acidic residues" evidence="2">
    <location>
        <begin position="2085"/>
        <end position="2096"/>
    </location>
</feature>
<feature type="region of interest" description="Disordered" evidence="2">
    <location>
        <begin position="3231"/>
        <end position="3325"/>
    </location>
</feature>
<feature type="region of interest" description="Disordered" evidence="2">
    <location>
        <begin position="3654"/>
        <end position="3753"/>
    </location>
</feature>
<feature type="compositionally biased region" description="Basic and acidic residues" evidence="2">
    <location>
        <begin position="3593"/>
        <end position="3611"/>
    </location>
</feature>
<feature type="region of interest" description="Disordered" evidence="2">
    <location>
        <begin position="4068"/>
        <end position="4095"/>
    </location>
</feature>
<feature type="region of interest" description="Disordered" evidence="2">
    <location>
        <begin position="3338"/>
        <end position="3373"/>
    </location>
</feature>
<feature type="compositionally biased region" description="Basic residues" evidence="2">
    <location>
        <begin position="2613"/>
        <end position="2625"/>
    </location>
</feature>
<feature type="region of interest" description="Disordered" evidence="2">
    <location>
        <begin position="1173"/>
        <end position="1269"/>
    </location>
</feature>
<feature type="compositionally biased region" description="Basic and acidic residues" evidence="2">
    <location>
        <begin position="198"/>
        <end position="215"/>
    </location>
</feature>
<dbReference type="KEGG" id="fas:105268549"/>
<feature type="compositionally biased region" description="Polar residues" evidence="2">
    <location>
        <begin position="2845"/>
        <end position="2855"/>
    </location>
</feature>
<feature type="region of interest" description="Disordered" evidence="2">
    <location>
        <begin position="2607"/>
        <end position="2648"/>
    </location>
</feature>
<feature type="compositionally biased region" description="Basic and acidic residues" evidence="2">
    <location>
        <begin position="1220"/>
        <end position="1229"/>
    </location>
</feature>
<feature type="compositionally biased region" description="Polar residues" evidence="2">
    <location>
        <begin position="1802"/>
        <end position="1816"/>
    </location>
</feature>
<feature type="compositionally biased region" description="Polar residues" evidence="2">
    <location>
        <begin position="54"/>
        <end position="72"/>
    </location>
</feature>
<feature type="compositionally biased region" description="Basic and acidic residues" evidence="2">
    <location>
        <begin position="144"/>
        <end position="155"/>
    </location>
</feature>
<feature type="compositionally biased region" description="Basic residues" evidence="2">
    <location>
        <begin position="1252"/>
        <end position="1269"/>
    </location>
</feature>
<feature type="compositionally biased region" description="Basic residues" evidence="2">
    <location>
        <begin position="3465"/>
        <end position="3479"/>
    </location>
</feature>
<feature type="compositionally biased region" description="Basic and acidic residues" evidence="2">
    <location>
        <begin position="3242"/>
        <end position="3283"/>
    </location>
</feature>
<feature type="compositionally biased region" description="Basic and acidic residues" evidence="2">
    <location>
        <begin position="3659"/>
        <end position="3676"/>
    </location>
</feature>
<feature type="compositionally biased region" description="Basic and acidic residues" evidence="2">
    <location>
        <begin position="1817"/>
        <end position="1831"/>
    </location>
</feature>
<feature type="compositionally biased region" description="Polar residues" evidence="2">
    <location>
        <begin position="2896"/>
        <end position="2910"/>
    </location>
</feature>
<feature type="compositionally biased region" description="Polar residues" evidence="2">
    <location>
        <begin position="3505"/>
        <end position="3515"/>
    </location>
</feature>
<dbReference type="GO" id="GO:0008270">
    <property type="term" value="F:zinc ion binding"/>
    <property type="evidence" value="ECO:0007669"/>
    <property type="project" value="UniProtKB-KW"/>
</dbReference>
<proteinExistence type="predicted"/>
<feature type="compositionally biased region" description="Basic residues" evidence="2">
    <location>
        <begin position="822"/>
        <end position="834"/>
    </location>
</feature>
<feature type="compositionally biased region" description="Basic and acidic residues" evidence="2">
    <location>
        <begin position="1432"/>
        <end position="1467"/>
    </location>
</feature>
<dbReference type="Proteomes" id="UP000694866">
    <property type="component" value="Unplaced"/>
</dbReference>
<feature type="compositionally biased region" description="Basic and acidic residues" evidence="2">
    <location>
        <begin position="1105"/>
        <end position="1115"/>
    </location>
</feature>
<protein>
    <submittedName>
        <fullName evidence="5">Uncharacterized protein isoform X1</fullName>
    </submittedName>
</protein>
<feature type="compositionally biased region" description="Polar residues" evidence="2">
    <location>
        <begin position="1902"/>
        <end position="1913"/>
    </location>
</feature>
<feature type="compositionally biased region" description="Basic and acidic residues" evidence="2">
    <location>
        <begin position="1333"/>
        <end position="1351"/>
    </location>
</feature>
<keyword evidence="1" id="KW-0479">Metal-binding</keyword>
<feature type="region of interest" description="Disordered" evidence="2">
    <location>
        <begin position="3502"/>
        <end position="3640"/>
    </location>
</feature>
<feature type="compositionally biased region" description="Polar residues" evidence="2">
    <location>
        <begin position="836"/>
        <end position="849"/>
    </location>
</feature>
<name>A0A9R1U3V5_9HYME</name>
<keyword evidence="4" id="KW-1185">Reference proteome</keyword>
<feature type="region of interest" description="Disordered" evidence="2">
    <location>
        <begin position="2891"/>
        <end position="2910"/>
    </location>
</feature>
<feature type="region of interest" description="Disordered" evidence="2">
    <location>
        <begin position="1868"/>
        <end position="1960"/>
    </location>
</feature>
<feature type="region of interest" description="Disordered" evidence="2">
    <location>
        <begin position="1"/>
        <end position="30"/>
    </location>
</feature>
<feature type="compositionally biased region" description="Basic and acidic residues" evidence="2">
    <location>
        <begin position="1373"/>
        <end position="1390"/>
    </location>
</feature>
<feature type="compositionally biased region" description="Basic and acidic residues" evidence="2">
    <location>
        <begin position="3429"/>
        <end position="3441"/>
    </location>
</feature>
<feature type="compositionally biased region" description="Acidic residues" evidence="2">
    <location>
        <begin position="2858"/>
        <end position="2878"/>
    </location>
</feature>
<evidence type="ECO:0000256" key="2">
    <source>
        <dbReference type="SAM" id="MobiDB-lite"/>
    </source>
</evidence>
<feature type="domain" description="C2H2-type" evidence="3">
    <location>
        <begin position="2326"/>
        <end position="2350"/>
    </location>
</feature>
<feature type="region of interest" description="Disordered" evidence="2">
    <location>
        <begin position="54"/>
        <end position="96"/>
    </location>
</feature>
<feature type="region of interest" description="Disordered" evidence="2">
    <location>
        <begin position="1743"/>
        <end position="1856"/>
    </location>
</feature>
<feature type="compositionally biased region" description="Basic and acidic residues" evidence="2">
    <location>
        <begin position="2053"/>
        <end position="2068"/>
    </location>
</feature>
<feature type="domain" description="C2H2-type" evidence="3">
    <location>
        <begin position="403"/>
        <end position="431"/>
    </location>
</feature>
<feature type="compositionally biased region" description="Basic and acidic residues" evidence="2">
    <location>
        <begin position="1885"/>
        <end position="1901"/>
    </location>
</feature>
<feature type="region of interest" description="Disordered" evidence="2">
    <location>
        <begin position="2012"/>
        <end position="2096"/>
    </location>
</feature>
<feature type="compositionally biased region" description="Low complexity" evidence="2">
    <location>
        <begin position="1075"/>
        <end position="1103"/>
    </location>
</feature>
<feature type="compositionally biased region" description="Basic and acidic residues" evidence="2">
    <location>
        <begin position="3872"/>
        <end position="3891"/>
    </location>
</feature>
<feature type="compositionally biased region" description="Basic residues" evidence="2">
    <location>
        <begin position="1319"/>
        <end position="1332"/>
    </location>
</feature>
<feature type="compositionally biased region" description="Basic residues" evidence="2">
    <location>
        <begin position="1518"/>
        <end position="1527"/>
    </location>
</feature>
<feature type="compositionally biased region" description="Polar residues" evidence="2">
    <location>
        <begin position="1593"/>
        <end position="1617"/>
    </location>
</feature>
<feature type="compositionally biased region" description="Basic and acidic residues" evidence="2">
    <location>
        <begin position="3712"/>
        <end position="3744"/>
    </location>
</feature>
<feature type="compositionally biased region" description="Basic and acidic residues" evidence="2">
    <location>
        <begin position="3975"/>
        <end position="3985"/>
    </location>
</feature>
<feature type="compositionally biased region" description="Polar residues" evidence="2">
    <location>
        <begin position="1398"/>
        <end position="1416"/>
    </location>
</feature>
<feature type="compositionally biased region" description="Polar residues" evidence="2">
    <location>
        <begin position="1136"/>
        <end position="1147"/>
    </location>
</feature>
<feature type="compositionally biased region" description="Basic residues" evidence="2">
    <location>
        <begin position="3949"/>
        <end position="3961"/>
    </location>
</feature>
<feature type="compositionally biased region" description="Basic and acidic residues" evidence="2">
    <location>
        <begin position="3397"/>
        <end position="3413"/>
    </location>
</feature>
<feature type="compositionally biased region" description="Basic and acidic residues" evidence="2">
    <location>
        <begin position="3685"/>
        <end position="3700"/>
    </location>
</feature>
<feature type="compositionally biased region" description="Basic and acidic residues" evidence="2">
    <location>
        <begin position="3899"/>
        <end position="3948"/>
    </location>
</feature>
<feature type="region of interest" description="Disordered" evidence="2">
    <location>
        <begin position="3788"/>
        <end position="3999"/>
    </location>
</feature>
<feature type="region of interest" description="Disordered" evidence="2">
    <location>
        <begin position="1582"/>
        <end position="1671"/>
    </location>
</feature>
<keyword evidence="1" id="KW-0863">Zinc-finger</keyword>
<reference evidence="5" key="1">
    <citation type="submission" date="2025-08" db="UniProtKB">
        <authorList>
            <consortium name="RefSeq"/>
        </authorList>
    </citation>
    <scope>IDENTIFICATION</scope>
    <source>
        <strain evidence="5">USDA-PBARC FA_bdor</strain>
        <tissue evidence="5">Whole organism</tissue>
    </source>
</reference>
<keyword evidence="1" id="KW-0862">Zinc</keyword>
<feature type="region of interest" description="Disordered" evidence="2">
    <location>
        <begin position="2773"/>
        <end position="2805"/>
    </location>
</feature>
<dbReference type="PROSITE" id="PS50157">
    <property type="entry name" value="ZINC_FINGER_C2H2_2"/>
    <property type="match status" value="2"/>
</dbReference>
<evidence type="ECO:0000256" key="1">
    <source>
        <dbReference type="PROSITE-ProRule" id="PRU00042"/>
    </source>
</evidence>
<feature type="region of interest" description="Disordered" evidence="2">
    <location>
        <begin position="2818"/>
        <end position="2883"/>
    </location>
</feature>
<feature type="compositionally biased region" description="Basic and acidic residues" evidence="2">
    <location>
        <begin position="3019"/>
        <end position="3028"/>
    </location>
</feature>
<feature type="compositionally biased region" description="Basic and acidic residues" evidence="2">
    <location>
        <begin position="3536"/>
        <end position="3572"/>
    </location>
</feature>
<feature type="compositionally biased region" description="Polar residues" evidence="2">
    <location>
        <begin position="1868"/>
        <end position="1877"/>
    </location>
</feature>
<feature type="compositionally biased region" description="Basic and acidic residues" evidence="2">
    <location>
        <begin position="163"/>
        <end position="174"/>
    </location>
</feature>
<feature type="compositionally biased region" description="Basic and acidic residues" evidence="2">
    <location>
        <begin position="4074"/>
        <end position="4084"/>
    </location>
</feature>
<feature type="region of interest" description="Disordered" evidence="2">
    <location>
        <begin position="1306"/>
        <end position="1467"/>
    </location>
</feature>
<feature type="region of interest" description="Disordered" evidence="2">
    <location>
        <begin position="1492"/>
        <end position="1534"/>
    </location>
</feature>
<organism evidence="4 5">
    <name type="scientific">Fopius arisanus</name>
    <dbReference type="NCBI Taxonomy" id="64838"/>
    <lineage>
        <taxon>Eukaryota</taxon>
        <taxon>Metazoa</taxon>
        <taxon>Ecdysozoa</taxon>
        <taxon>Arthropoda</taxon>
        <taxon>Hexapoda</taxon>
        <taxon>Insecta</taxon>
        <taxon>Pterygota</taxon>
        <taxon>Neoptera</taxon>
        <taxon>Endopterygota</taxon>
        <taxon>Hymenoptera</taxon>
        <taxon>Apocrita</taxon>
        <taxon>Ichneumonoidea</taxon>
        <taxon>Braconidae</taxon>
        <taxon>Opiinae</taxon>
        <taxon>Fopius</taxon>
    </lineage>
</organism>
<feature type="compositionally biased region" description="Basic and acidic residues" evidence="2">
    <location>
        <begin position="2677"/>
        <end position="2716"/>
    </location>
</feature>
<feature type="region of interest" description="Disordered" evidence="2">
    <location>
        <begin position="3068"/>
        <end position="3100"/>
    </location>
</feature>
<gene>
    <name evidence="5" type="primary">LOC105268549</name>
</gene>
<evidence type="ECO:0000313" key="4">
    <source>
        <dbReference type="Proteomes" id="UP000694866"/>
    </source>
</evidence>
<feature type="compositionally biased region" description="Basic and acidic residues" evidence="2">
    <location>
        <begin position="1191"/>
        <end position="1201"/>
    </location>
</feature>
<dbReference type="RefSeq" id="XP_011306518.1">
    <property type="nucleotide sequence ID" value="XM_011308216.1"/>
</dbReference>
<feature type="region of interest" description="Disordered" evidence="2">
    <location>
        <begin position="144"/>
        <end position="271"/>
    </location>
</feature>
<feature type="compositionally biased region" description="Polar residues" evidence="2">
    <location>
        <begin position="1651"/>
        <end position="1671"/>
    </location>
</feature>
<feature type="compositionally biased region" description="Polar residues" evidence="2">
    <location>
        <begin position="1232"/>
        <end position="1251"/>
    </location>
</feature>
<dbReference type="InterPro" id="IPR013087">
    <property type="entry name" value="Znf_C2H2_type"/>
</dbReference>
<feature type="compositionally biased region" description="Basic and acidic residues" evidence="2">
    <location>
        <begin position="2012"/>
        <end position="2041"/>
    </location>
</feature>
<feature type="compositionally biased region" description="Basic residues" evidence="2">
    <location>
        <begin position="2042"/>
        <end position="2052"/>
    </location>
</feature>
<dbReference type="OrthoDB" id="6382392at2759"/>
<feature type="compositionally biased region" description="Basic and acidic residues" evidence="2">
    <location>
        <begin position="3789"/>
        <end position="3864"/>
    </location>
</feature>
<dbReference type="GeneID" id="105268549"/>
<dbReference type="PROSITE" id="PS00028">
    <property type="entry name" value="ZINC_FINGER_C2H2_1"/>
    <property type="match status" value="3"/>
</dbReference>
<evidence type="ECO:0000313" key="5">
    <source>
        <dbReference type="RefSeq" id="XP_011306518.1"/>
    </source>
</evidence>
<feature type="compositionally biased region" description="Basic and acidic residues" evidence="2">
    <location>
        <begin position="3626"/>
        <end position="3639"/>
    </location>
</feature>
<sequence>MRGRTPLADDTPKRAPPAPRREATAADTLGGRVTCTEANILPCFSSPTAVRKMVTSTSSADEAPISQSPSNHQKPHSRVKQEAPVTFYRSGQTTQDKRSRLSNVINSLYRKVPVTDRNSVERNLETLEKYVMTVLNGVIKDAETEGTDERRKADDTCYNGPSEESRIIDDDGKQLNRLSSEPSAVEPAVPSVSIPQHSKSENNPKEEMRNEEERKKLKSTLSLASSENDTSITDTTSRRKSPVVTEIIEPQSEFQSPTASALDVEHSPPENASEKIHTMCRELLTDLVNEISQTMEQQAATPSNTSLQCSLPLDKVAPVLDICDSTPHSSKSTVRHLCLYCDRKFLSISLRQRHTERVHQIGGGRRSDRNSRKTNCQYCSEKCAENLDGLFQHMTVSHSDKYHGCLQCSTRYSSKEALAFHTNELHPNERINVTYSFASDCNSESFKETTKCETIRTQIKMFTPLKLDLLPRDDSKETGSQDFDSSFYNHVSCNIRENLLHHLDGKLHPSANSLASATCYQTNFYEPTQVQCPIDISLTAATPVDNKEYTTGETQNSSEYAQKPGKVTSCHPRRVSFEKYNFPKKYDGKEPWTGIGDLSKFDISTQLTLRKKQQLLKDKLLVLESAKHDVNSEVSSDVIKDSGECADMSEVVCAIEEKDLNASNGNDVSATQFTGEFGNFIRLRRWDDSPAETSRDEKIVYAELTGEWSRPRVYICGACSSKHQNLKDLEDHKVLSHPNVWCSHLEFSGDQTELDKHLVLPGRGISIMKAKDAVLSEKICTKCLKTCASLSELHKHMLECGGDQTWLLGLFGNGKKKCKWRPFGSRRRRQRGMKRNIQNSQDSKNQVNKTPKEKVASGPRIRPSDRESIEKMLANLPAKRSTRKVTQEINLRSQTRLCKIQTRSKQRGLEINSNSRLSRKTVLRNKLIKNAKSFQRKRCRGDNISAAIESVISNYDVSAKRSRFNDSFRVSSGSGNERIYKNVTVISKRRNIKMQGKSAIKSLKNRKNSSMKMVTTEPKITRSNAQGKPLDDNPTVRRRRKPVDPLTSEASMKAKSQLRSNDGKFARNPVKNDPTSSDTQLSSSSHSSSTQITRSSSTRLATRSKFRERMNEGLVRRVTRVSSDADKMPTLEPVDKSTSPQLESGKSPNELPVLVPAAKATVKVQNPSLKQTHGKRIVGIKKRGKRRRLTKNIDKASPETEEKIEEPTGSGKLIQTRTRKSQELPKPENDSQDVSQIDTSKQSNSSPSLPTKKSRSKSLIKAANSKRARNIRRSSLEDVLQSTVSSFEALATPSVEVKTLIGKIKRSTKQSNQNLTKPKSFKGKRRVRKTQNKIRDISLTRKSPRNLEKKPLAIIDSLPPMILDPSHPPDPPDPPKLEETPNQTESKELSESPLSLFQIESTESVNKASSLPSSEPTVAPPCPPFLQIPLEPEPKLETPQELEKIPEKVDKVTETDEKPPEKEEKMSELIEKQSSPIEMVSDLVSLSFEHLQQESSNSNIDSGKENSSETPINITKSKIPKPKKVRGLKRDRGQSKRTLNNVIGILTEGVNIPIEVQQSVVLTVQTSIESLNLQSHNSNIQSEGNRVELGDNNVASGTSHSVNANSTSGDTSLSVDSVNRENDDGDSMAIEGLGEKSSQEASTPVGEVHSSESQMKTNNSSSNPPAGTNTVEQFSNDIILDLSRRKQNGKGSFLEKIVSKIAKQKDVLLDNDVGSLLDHAVDELSIILDDVGHKSDDNEIEVELKSPKSSEIIPKPNECKIDSGENVEVPEEKDTNTLAITTSDKSENESNKTDNSAAAAPTVNNSSTSALESINQDETREIERSSKKRSSDTTLPKKNKRKTVNEEEIPDAKIEDESYLSDIMKLINSTPKLTSTPIKYPDGADETRISKRKITEVEVNKPSETTNGNSSVESDPYATVGSKKSRRNQRGVSYEDKSILVNNRGRRSNRKNTSVNNSRCRKAETREYEVVAEKDKLSENNRVNEDGIPEGIVILNKSTRIGETLEVEKSVLDNSGEIHPEPEQSENKQVSEMESVPEKPIKPKRRGASKKKSLADEHLDLSDDEIRTGESLTSKTEVDLEDIDGDKSRVNTSDHLEDKRLSAMNNSEYSSLLQVIPDVTTDSLGGSTIEERREERSSKRRNNQGKFEGMETQVPDKVNDAPVQRRQTLRRKAKENIFLIEELLDFGDDIDSPLELDRIKDDKKDRVGGGDEKVEGIDGTVEEVIKDDDVSKTLREAKEVKDGKQSEPEETPIEDALRISQEVAVEANPPVPPKGADSILAEAAIDDEAQSPKKRASGNFAVVHTKSGEILIVEKKKKFTKEAARFFCDVCTTSFTRKSSLKKHNLSQSHILQVSKCSNEQESFSFSEIVPSGVTSLENSVLPNKNTNDNVSLDEVERKDVVLDVPLANSTIDTIETAVEPQPFNSQLEEELLDEEICKITENMTHDEYVLTDHISPEGEEGEALEKGVNEAETLESLKSKQKVNLADEHLELESPRLTPQHPKLKDQLTSRALIVEENAPSTGIISSALVNSAMSLDFSNIAEKLKGKKFLQSEPNTSVIEFEENRPPQDRIACQTELELNHSKTIGEIKVDASIFDSLPKISKTTPEKCSKKIKNRNRRSKKKSIAELVPPESEDDSDTENTKSQDKNKIVKSVFGRAFTGEKLDKVMEVLDDWNSKSESDSYDDKPDKNKTREVKDKASDKTDRLHKSNKSDEPIIEINSRCRQSKKRAEERISRAFEEESIPYDLAFGSPAKESGLKIKSIEAHREMLDNKEQKVKSKFKKSPELDYHGEKNKQGEVTSIVTFSSTLKRKIMNEEASLPDTNSMESIHSRVPSCPRERSSTPDLISGTTRDSYNEGEDFVGGNDDDDDDDEEKEDERMSVRGRLSPFYASNAPESSINSGTMSTSNHLNNGDGFVETRRGNSTEFSGEKIVIRSPVLSSQESCPGVVTIAPTDAIEDNALDVPQEIVDMKEKPGILRQGKVLNFDEELFVECCSRLKATTESELRGAKKIKLDQTDDYQSRDENTQQSSQRPRPLPDRWRDVESQNSLGSLLESVNQLLGEEMYNNRRADSHKRRSDHRERITPPRTPQNDFIRPDNISYEDSLDVAFEHNNKLRDKIQQRMRESEDMIATTFGQKVTSTNDRQYYNPQPDKAFPEKLKLQGDNFSSINYSSKHIPIEPLTIKNKMNPSMDGFLDEALSNLLHRNGKHDHDGSTPMNVLAELACAQVPTSTTPSSPKPLEKSPKNPARADKDPPKKSRNPIRELFERKKELNDRRKESAGPKQRSKKSKHQNFSLIRKSQFGIGLAERKKRHNAYEKKPEITCTKRVKDIYDFDEEDSGDTKYSSKPSYRSHSEKLPDPIVNHMKPRDSKDINVVDLMSRTIVKSLDNGKSTEPSEKQLESSIEHKFQDNDLFLPKTKGALKSFTLEERNQREKTKGPMDSFVERKHHRSRRSTEGSGRTPKTKRRSKNSKKRSRNAWYEDDSSDEFVTAFKADNVGVGITKSQRTCSKGKQNLFAEMSSTSSESEREDLPEEKQDKERDLKTLEINEWMDGVKADTRDLDDSEKIESDSPLVIDEKESDGENNSGDSDDNRSERGFELDDLYREDSSVASSDSEEAPNPLEESRPEIENKKFEGTELIPLDEALVLLDNPQSVENRESVEEFHDNVEKEENPVDLSTEDLPEKLSSNEKPNEKNSDNLPLHVFLSRKVQESKKKKEEKLKKLQKEKEEEKERERIREQEELAADVESEKVKDQFIEFQSTRRQRKCAIGKQGLLAEISSSDEEYYYRDSDRRANERTDEKSRRQKRESKEKRKERYLEKKHELMIAKEQKAIEEEILREVKMKRCSEGEGARSSDDTDLLHSVNRVAKKERVKNFGGQAKKDENRGRKIGNSDSENKGNKLERKTNGNRKKEEHQKESSNGRNDKGNKVDEKEVEGTDNIKDGKKSRRSKQARRNKANGEAHSARRTSKERKSAGSKRDTDDEELRTTKSWNKVDEAVGVAIGRRKRAAANQLYYWSSSTDDDEEVVPVGPVVEEEDDRQEQHGWIVGDSHKKMITMLAMEKQLKEKRRRSEDEFEGGKTKSKKHRNSTS</sequence>
<feature type="compositionally biased region" description="Basic and acidic residues" evidence="2">
    <location>
        <begin position="1123"/>
        <end position="1135"/>
    </location>
</feature>
<dbReference type="SMART" id="SM00355">
    <property type="entry name" value="ZnF_C2H2"/>
    <property type="match status" value="6"/>
</dbReference>
<feature type="compositionally biased region" description="Basic and acidic residues" evidence="2">
    <location>
        <begin position="2773"/>
        <end position="2798"/>
    </location>
</feature>
<feature type="compositionally biased region" description="Polar residues" evidence="2">
    <location>
        <begin position="3345"/>
        <end position="3354"/>
    </location>
</feature>
<evidence type="ECO:0000259" key="3">
    <source>
        <dbReference type="PROSITE" id="PS50157"/>
    </source>
</evidence>
<feature type="region of interest" description="Disordered" evidence="2">
    <location>
        <begin position="995"/>
        <end position="1150"/>
    </location>
</feature>
<feature type="compositionally biased region" description="Basic residues" evidence="2">
    <location>
        <begin position="1173"/>
        <end position="1190"/>
    </location>
</feature>
<feature type="region of interest" description="Disordered" evidence="2">
    <location>
        <begin position="3019"/>
        <end position="3045"/>
    </location>
</feature>
<feature type="region of interest" description="Disordered" evidence="2">
    <location>
        <begin position="2677"/>
        <end position="2717"/>
    </location>
</feature>